<dbReference type="PROSITE" id="PS51819">
    <property type="entry name" value="VOC"/>
    <property type="match status" value="1"/>
</dbReference>
<comment type="caution">
    <text evidence="5">The sequence shown here is derived from an EMBL/GenBank/DDBJ whole genome shotgun (WGS) entry which is preliminary data.</text>
</comment>
<sequence>MPPGFAHAKLVPELLVADLAASLRFWCGLCGFAVAYDRPEDGFAYLARDGVQVMLEEAFRPGRRWITAPLERPFGRGVNLQMQLPAIGPVLAALQAAAHPLYLPLEEKWYRAGSQDAGVRQFIVQDPDGYLLRFQESLGRRPMA</sequence>
<evidence type="ECO:0000256" key="2">
    <source>
        <dbReference type="ARBA" id="ARBA00021572"/>
    </source>
</evidence>
<dbReference type="Proteomes" id="UP000787635">
    <property type="component" value="Unassembled WGS sequence"/>
</dbReference>
<evidence type="ECO:0000313" key="6">
    <source>
        <dbReference type="Proteomes" id="UP000787635"/>
    </source>
</evidence>
<evidence type="ECO:0000256" key="1">
    <source>
        <dbReference type="ARBA" id="ARBA00011051"/>
    </source>
</evidence>
<reference evidence="5 6" key="1">
    <citation type="submission" date="2020-03" db="EMBL/GenBank/DDBJ databases">
        <title>Roseomonas selenitidurans sp. nov. isolated from urban soil.</title>
        <authorList>
            <person name="Liu H."/>
        </authorList>
    </citation>
    <scope>NUCLEOTIDE SEQUENCE [LARGE SCALE GENOMIC DNA]</scope>
    <source>
        <strain evidence="5 6">BU-1</strain>
    </source>
</reference>
<dbReference type="CDD" id="cd08349">
    <property type="entry name" value="BLMA_like"/>
    <property type="match status" value="1"/>
</dbReference>
<comment type="similarity">
    <text evidence="1">Belongs to the bleomycin resistance protein family.</text>
</comment>
<dbReference type="InterPro" id="IPR037523">
    <property type="entry name" value="VOC_core"/>
</dbReference>
<evidence type="ECO:0000256" key="3">
    <source>
        <dbReference type="ARBA" id="ARBA00023251"/>
    </source>
</evidence>
<feature type="domain" description="VOC" evidence="4">
    <location>
        <begin position="4"/>
        <end position="137"/>
    </location>
</feature>
<protein>
    <recommendedName>
        <fullName evidence="2">Bleomycin resistance protein</fullName>
    </recommendedName>
</protein>
<gene>
    <name evidence="5" type="ORF">HEQ75_04245</name>
</gene>
<dbReference type="InterPro" id="IPR000335">
    <property type="entry name" value="Bleomycin-R"/>
</dbReference>
<organism evidence="5 6">
    <name type="scientific">Falsiroseomonas selenitidurans</name>
    <dbReference type="NCBI Taxonomy" id="2716335"/>
    <lineage>
        <taxon>Bacteria</taxon>
        <taxon>Pseudomonadati</taxon>
        <taxon>Pseudomonadota</taxon>
        <taxon>Alphaproteobacteria</taxon>
        <taxon>Acetobacterales</taxon>
        <taxon>Roseomonadaceae</taxon>
        <taxon>Falsiroseomonas</taxon>
    </lineage>
</organism>
<proteinExistence type="inferred from homology"/>
<accession>A0ABX1E093</accession>
<evidence type="ECO:0000313" key="5">
    <source>
        <dbReference type="EMBL" id="NKC30060.1"/>
    </source>
</evidence>
<keyword evidence="3" id="KW-0046">Antibiotic resistance</keyword>
<name>A0ABX1E093_9PROT</name>
<evidence type="ECO:0000259" key="4">
    <source>
        <dbReference type="PROSITE" id="PS51819"/>
    </source>
</evidence>
<dbReference type="EMBL" id="JAAVNE010000004">
    <property type="protein sequence ID" value="NKC30060.1"/>
    <property type="molecule type" value="Genomic_DNA"/>
</dbReference>
<dbReference type="Gene3D" id="3.10.180.10">
    <property type="entry name" value="2,3-Dihydroxybiphenyl 1,2-Dioxygenase, domain 1"/>
    <property type="match status" value="1"/>
</dbReference>
<keyword evidence="6" id="KW-1185">Reference proteome</keyword>
<dbReference type="SUPFAM" id="SSF54593">
    <property type="entry name" value="Glyoxalase/Bleomycin resistance protein/Dihydroxybiphenyl dioxygenase"/>
    <property type="match status" value="1"/>
</dbReference>
<dbReference type="InterPro" id="IPR029068">
    <property type="entry name" value="Glyas_Bleomycin-R_OHBP_Dase"/>
</dbReference>